<dbReference type="PATRIC" id="fig|65700.7.peg.2284"/>
<reference evidence="1 2" key="1">
    <citation type="submission" date="2015-01" db="EMBL/GenBank/DDBJ databases">
        <title>Erwinia tracheiphila.</title>
        <authorList>
            <person name="Shapiro L.R."/>
        </authorList>
    </citation>
    <scope>NUCLEOTIDE SEQUENCE [LARGE SCALE GENOMIC DNA]</scope>
    <source>
        <strain evidence="1 2">BuffGH</strain>
    </source>
</reference>
<protein>
    <submittedName>
        <fullName evidence="1">Uncharacterized protein</fullName>
    </submittedName>
</protein>
<evidence type="ECO:0000313" key="2">
    <source>
        <dbReference type="Proteomes" id="UP000033924"/>
    </source>
</evidence>
<keyword evidence="2" id="KW-1185">Reference proteome</keyword>
<sequence>MGIGLITKEVGINKTRDNPIDKHDLLNDEGMSFFRRNSVAGICDIIIIVNETRATLARLSGDESSLISIKEINKDRAVIGVIAITPINNDVNIKYHFYLYKATLLYKTPPFKKFLLKKYKQKIFTKVVIANKAHMFFEVS</sequence>
<accession>A0A0M2K842</accession>
<organism evidence="1 2">
    <name type="scientific">Erwinia tracheiphila</name>
    <dbReference type="NCBI Taxonomy" id="65700"/>
    <lineage>
        <taxon>Bacteria</taxon>
        <taxon>Pseudomonadati</taxon>
        <taxon>Pseudomonadota</taxon>
        <taxon>Gammaproteobacteria</taxon>
        <taxon>Enterobacterales</taxon>
        <taxon>Erwiniaceae</taxon>
        <taxon>Erwinia</taxon>
    </lineage>
</organism>
<evidence type="ECO:0000313" key="1">
    <source>
        <dbReference type="EMBL" id="KKF35540.1"/>
    </source>
</evidence>
<comment type="caution">
    <text evidence="1">The sequence shown here is derived from an EMBL/GenBank/DDBJ whole genome shotgun (WGS) entry which is preliminary data.</text>
</comment>
<dbReference type="EMBL" id="JXNU01000003">
    <property type="protein sequence ID" value="KKF35540.1"/>
    <property type="molecule type" value="Genomic_DNA"/>
</dbReference>
<name>A0A0M2K842_9GAMM</name>
<dbReference type="RefSeq" id="WP_016192206.1">
    <property type="nucleotide sequence ID" value="NZ_CP089932.1"/>
</dbReference>
<dbReference type="Proteomes" id="UP000033924">
    <property type="component" value="Unassembled WGS sequence"/>
</dbReference>
<proteinExistence type="predicted"/>
<dbReference type="AlphaFoldDB" id="A0A0M2K842"/>
<gene>
    <name evidence="1" type="ORF">SY86_09035</name>
</gene>